<evidence type="ECO:0000256" key="7">
    <source>
        <dbReference type="ARBA" id="ARBA00022989"/>
    </source>
</evidence>
<reference evidence="11" key="2">
    <citation type="submission" date="2021-09" db="EMBL/GenBank/DDBJ databases">
        <authorList>
            <person name="Gilroy R."/>
        </authorList>
    </citation>
    <scope>NUCLEOTIDE SEQUENCE</scope>
    <source>
        <strain evidence="11">316</strain>
    </source>
</reference>
<keyword evidence="4 9" id="KW-0812">Transmembrane</keyword>
<comment type="pathway">
    <text evidence="9">Protein modification; lipoprotein biosynthesis (signal peptide cleavage).</text>
</comment>
<evidence type="ECO:0000256" key="6">
    <source>
        <dbReference type="ARBA" id="ARBA00022801"/>
    </source>
</evidence>
<comment type="function">
    <text evidence="9">This protein specifically catalyzes the removal of signal peptides from prolipoproteins.</text>
</comment>
<comment type="similarity">
    <text evidence="1 9 10">Belongs to the peptidase A8 family.</text>
</comment>
<keyword evidence="3 9" id="KW-0645">Protease</keyword>
<dbReference type="PRINTS" id="PR00781">
    <property type="entry name" value="LIPOSIGPTASE"/>
</dbReference>
<protein>
    <recommendedName>
        <fullName evidence="9">Lipoprotein signal peptidase</fullName>
        <ecNumber evidence="9">3.4.23.36</ecNumber>
    </recommendedName>
    <alternativeName>
        <fullName evidence="9">Prolipoprotein signal peptidase</fullName>
    </alternativeName>
    <alternativeName>
        <fullName evidence="9">Signal peptidase II</fullName>
        <shortName evidence="9">SPase II</shortName>
    </alternativeName>
</protein>
<comment type="catalytic activity">
    <reaction evidence="9">
        <text>Release of signal peptides from bacterial membrane prolipoproteins. Hydrolyzes -Xaa-Yaa-Zaa-|-(S,diacylglyceryl)Cys-, in which Xaa is hydrophobic (preferably Leu), and Yaa (Ala or Ser) and Zaa (Gly or Ala) have small, neutral side chains.</text>
        <dbReference type="EC" id="3.4.23.36"/>
    </reaction>
</comment>
<feature type="transmembrane region" description="Helical" evidence="9">
    <location>
        <begin position="65"/>
        <end position="86"/>
    </location>
</feature>
<organism evidence="11 12">
    <name type="scientific">Methylorubrum populi</name>
    <dbReference type="NCBI Taxonomy" id="223967"/>
    <lineage>
        <taxon>Bacteria</taxon>
        <taxon>Pseudomonadati</taxon>
        <taxon>Pseudomonadota</taxon>
        <taxon>Alphaproteobacteria</taxon>
        <taxon>Hyphomicrobiales</taxon>
        <taxon>Methylobacteriaceae</taxon>
        <taxon>Methylorubrum</taxon>
    </lineage>
</organism>
<feature type="active site" evidence="9">
    <location>
        <position position="137"/>
    </location>
</feature>
<evidence type="ECO:0000256" key="8">
    <source>
        <dbReference type="ARBA" id="ARBA00023136"/>
    </source>
</evidence>
<comment type="caution">
    <text evidence="11">The sequence shown here is derived from an EMBL/GenBank/DDBJ whole genome shotgun (WGS) entry which is preliminary data.</text>
</comment>
<keyword evidence="7 9" id="KW-1133">Transmembrane helix</keyword>
<evidence type="ECO:0000256" key="5">
    <source>
        <dbReference type="ARBA" id="ARBA00022750"/>
    </source>
</evidence>
<evidence type="ECO:0000256" key="1">
    <source>
        <dbReference type="ARBA" id="ARBA00006139"/>
    </source>
</evidence>
<evidence type="ECO:0000256" key="10">
    <source>
        <dbReference type="RuleBase" id="RU004181"/>
    </source>
</evidence>
<name>A0A921E1Y3_9HYPH</name>
<dbReference type="Pfam" id="PF01252">
    <property type="entry name" value="Peptidase_A8"/>
    <property type="match status" value="1"/>
</dbReference>
<evidence type="ECO:0000256" key="4">
    <source>
        <dbReference type="ARBA" id="ARBA00022692"/>
    </source>
</evidence>
<dbReference type="GO" id="GO:0006508">
    <property type="term" value="P:proteolysis"/>
    <property type="evidence" value="ECO:0007669"/>
    <property type="project" value="UniProtKB-KW"/>
</dbReference>
<dbReference type="GO" id="GO:0005886">
    <property type="term" value="C:plasma membrane"/>
    <property type="evidence" value="ECO:0007669"/>
    <property type="project" value="UniProtKB-SubCell"/>
</dbReference>
<dbReference type="InterPro" id="IPR001872">
    <property type="entry name" value="Peptidase_A8"/>
</dbReference>
<keyword evidence="8 9" id="KW-0472">Membrane</keyword>
<reference evidence="11" key="1">
    <citation type="journal article" date="2021" name="PeerJ">
        <title>Extensive microbial diversity within the chicken gut microbiome revealed by metagenomics and culture.</title>
        <authorList>
            <person name="Gilroy R."/>
            <person name="Ravi A."/>
            <person name="Getino M."/>
            <person name="Pursley I."/>
            <person name="Horton D.L."/>
            <person name="Alikhan N.F."/>
            <person name="Baker D."/>
            <person name="Gharbi K."/>
            <person name="Hall N."/>
            <person name="Watson M."/>
            <person name="Adriaenssens E.M."/>
            <person name="Foster-Nyarko E."/>
            <person name="Jarju S."/>
            <person name="Secka A."/>
            <person name="Antonio M."/>
            <person name="Oren A."/>
            <person name="Chaudhuri R.R."/>
            <person name="La Ragione R."/>
            <person name="Hildebrand F."/>
            <person name="Pallen M.J."/>
        </authorList>
    </citation>
    <scope>NUCLEOTIDE SEQUENCE</scope>
    <source>
        <strain evidence="11">316</strain>
    </source>
</reference>
<evidence type="ECO:0000256" key="3">
    <source>
        <dbReference type="ARBA" id="ARBA00022670"/>
    </source>
</evidence>
<dbReference type="HAMAP" id="MF_00161">
    <property type="entry name" value="LspA"/>
    <property type="match status" value="1"/>
</dbReference>
<comment type="subcellular location">
    <subcellularLocation>
        <location evidence="9">Cell membrane</location>
        <topology evidence="9">Multi-pass membrane protein</topology>
    </subcellularLocation>
</comment>
<dbReference type="EC" id="3.4.23.36" evidence="9"/>
<evidence type="ECO:0000313" key="12">
    <source>
        <dbReference type="Proteomes" id="UP000742631"/>
    </source>
</evidence>
<keyword evidence="6 9" id="KW-0378">Hydrolase</keyword>
<dbReference type="GO" id="GO:0004190">
    <property type="term" value="F:aspartic-type endopeptidase activity"/>
    <property type="evidence" value="ECO:0007669"/>
    <property type="project" value="UniProtKB-UniRule"/>
</dbReference>
<keyword evidence="5 9" id="KW-0064">Aspartyl protease</keyword>
<sequence>MGSLRAATIVAATAAIAAGVDLLTKAIAADRLSGGSVHALLPGLDLKLAFNHGISFSLLPAHDPASLAVLLAFQSALTGLVAWLAFRAGGSTERLGLALVTGGALGNLLDRWCQGGVTDWIDLHPAGSHWFTFNLADAWISVGVVLLVGDAIMTARNGVRGRA</sequence>
<keyword evidence="2 9" id="KW-1003">Cell membrane</keyword>
<gene>
    <name evidence="9 11" type="primary">lspA</name>
    <name evidence="11" type="ORF">K8W01_04395</name>
</gene>
<accession>A0A921E1Y3</accession>
<dbReference type="AlphaFoldDB" id="A0A921E1Y3"/>
<evidence type="ECO:0000313" key="11">
    <source>
        <dbReference type="EMBL" id="HJE22877.1"/>
    </source>
</evidence>
<evidence type="ECO:0000256" key="2">
    <source>
        <dbReference type="ARBA" id="ARBA00022475"/>
    </source>
</evidence>
<dbReference type="EMBL" id="DYYG01000013">
    <property type="protein sequence ID" value="HJE22877.1"/>
    <property type="molecule type" value="Genomic_DNA"/>
</dbReference>
<dbReference type="Proteomes" id="UP000742631">
    <property type="component" value="Unassembled WGS sequence"/>
</dbReference>
<evidence type="ECO:0000256" key="9">
    <source>
        <dbReference type="HAMAP-Rule" id="MF_00161"/>
    </source>
</evidence>
<comment type="caution">
    <text evidence="9">Lacks conserved residue(s) required for the propagation of feature annotation.</text>
</comment>
<feature type="active site" evidence="9">
    <location>
        <position position="119"/>
    </location>
</feature>
<dbReference type="PANTHER" id="PTHR33695:SF1">
    <property type="entry name" value="LIPOPROTEIN SIGNAL PEPTIDASE"/>
    <property type="match status" value="1"/>
</dbReference>
<dbReference type="NCBIfam" id="TIGR00077">
    <property type="entry name" value="lspA"/>
    <property type="match status" value="1"/>
</dbReference>
<proteinExistence type="inferred from homology"/>
<dbReference type="PANTHER" id="PTHR33695">
    <property type="entry name" value="LIPOPROTEIN SIGNAL PEPTIDASE"/>
    <property type="match status" value="1"/>
</dbReference>